<dbReference type="SFLD" id="SFLDG01384">
    <property type="entry name" value="thioether_bond_formation_requi"/>
    <property type="match status" value="1"/>
</dbReference>
<evidence type="ECO:0000256" key="1">
    <source>
        <dbReference type="ARBA" id="ARBA00001966"/>
    </source>
</evidence>
<comment type="similarity">
    <text evidence="6">Belongs to the radical SAM superfamily. Anaerobic sulfatase-maturating enzyme family.</text>
</comment>
<name>A0A0P0IGC7_BLAVI</name>
<dbReference type="EC" id="1.1.99.-" evidence="9"/>
<dbReference type="CDD" id="cd01335">
    <property type="entry name" value="Radical_SAM"/>
    <property type="match status" value="1"/>
</dbReference>
<dbReference type="PANTHER" id="PTHR43273:SF3">
    <property type="entry name" value="ANAEROBIC SULFATASE-MATURATING ENZYME HOMOLOG ASLB-RELATED"/>
    <property type="match status" value="1"/>
</dbReference>
<dbReference type="GO" id="GO:0016491">
    <property type="term" value="F:oxidoreductase activity"/>
    <property type="evidence" value="ECO:0007669"/>
    <property type="project" value="UniProtKB-KW"/>
</dbReference>
<evidence type="ECO:0000256" key="5">
    <source>
        <dbReference type="ARBA" id="ARBA00023014"/>
    </source>
</evidence>
<sequence>MNADAARQAEVARTAPFQASPNDVAAIANRIACSDHPFAVIMKPTDKCNLRCGYCYVPHRGHHLRMTRDVLKASMSMLSAMLGWRRQLHFIWHGGEPLAMPLSFFEEAVALQRELFPGWFIDNCVQTNGTLLTPEHVAFFADRGFSVSLSIDGPADLHDKNRTFANGRGSYRRVLEAVSLLRERNQAVGAVVVMTPDIAANIERVYRTMRELRINFRINPVIQIAGDRSASPRYAVTPDDYAQAMIALFDLWFEDDVPLHVDPFNLIVGNMISDTVWGCDYHGGCLRDVICVDPDGGVYPCGQLAGRPEFRLGNVLKDDAPAIFAAPMYARLLDRRHLGIAACEGCHHRRICNGGCPVAAYMRGDMLGRDYFCEGRHRLFDHIRRRIEEDVARQAATPLPAPRTGGQCDGRPRPAG</sequence>
<evidence type="ECO:0000259" key="8">
    <source>
        <dbReference type="PROSITE" id="PS51918"/>
    </source>
</evidence>
<dbReference type="EMBL" id="LN907867">
    <property type="protein sequence ID" value="CUU42795.1"/>
    <property type="molecule type" value="Genomic_DNA"/>
</dbReference>
<dbReference type="InterPro" id="IPR023885">
    <property type="entry name" value="4Fe4S-binding_SPASM_dom"/>
</dbReference>
<dbReference type="SFLD" id="SFLDG01067">
    <property type="entry name" value="SPASM/twitch_domain_containing"/>
    <property type="match status" value="1"/>
</dbReference>
<dbReference type="PROSITE" id="PS51918">
    <property type="entry name" value="RADICAL_SAM"/>
    <property type="match status" value="1"/>
</dbReference>
<evidence type="ECO:0000256" key="6">
    <source>
        <dbReference type="ARBA" id="ARBA00023601"/>
    </source>
</evidence>
<keyword evidence="5" id="KW-0411">Iron-sulfur</keyword>
<dbReference type="NCBIfam" id="TIGR04085">
    <property type="entry name" value="rSAM_more_4Fe4S"/>
    <property type="match status" value="1"/>
</dbReference>
<dbReference type="Pfam" id="PF04055">
    <property type="entry name" value="Radical_SAM"/>
    <property type="match status" value="1"/>
</dbReference>
<evidence type="ECO:0000256" key="2">
    <source>
        <dbReference type="ARBA" id="ARBA00022691"/>
    </source>
</evidence>
<dbReference type="PANTHER" id="PTHR43273">
    <property type="entry name" value="ANAEROBIC SULFATASE-MATURATING ENZYME HOMOLOG ASLB-RELATED"/>
    <property type="match status" value="1"/>
</dbReference>
<dbReference type="Proteomes" id="UP000065734">
    <property type="component" value="Chromosome I"/>
</dbReference>
<evidence type="ECO:0000256" key="3">
    <source>
        <dbReference type="ARBA" id="ARBA00022723"/>
    </source>
</evidence>
<dbReference type="InterPro" id="IPR013785">
    <property type="entry name" value="Aldolase_TIM"/>
</dbReference>
<evidence type="ECO:0000313" key="10">
    <source>
        <dbReference type="Proteomes" id="UP000065734"/>
    </source>
</evidence>
<organism evidence="9 10">
    <name type="scientific">Blastochloris viridis</name>
    <name type="common">Rhodopseudomonas viridis</name>
    <dbReference type="NCBI Taxonomy" id="1079"/>
    <lineage>
        <taxon>Bacteria</taxon>
        <taxon>Pseudomonadati</taxon>
        <taxon>Pseudomonadota</taxon>
        <taxon>Alphaproteobacteria</taxon>
        <taxon>Hyphomicrobiales</taxon>
        <taxon>Blastochloridaceae</taxon>
        <taxon>Blastochloris</taxon>
    </lineage>
</organism>
<protein>
    <submittedName>
        <fullName evidence="9">Anaerobic sulfatase-maturating enzyme</fullName>
        <ecNumber evidence="9">1.1.99.-</ecNumber>
    </submittedName>
</protein>
<dbReference type="KEGG" id="bvr:BVIR_2364"/>
<dbReference type="InterPro" id="IPR058240">
    <property type="entry name" value="rSAM_sf"/>
</dbReference>
<dbReference type="SFLD" id="SFLDG01386">
    <property type="entry name" value="main_SPASM_domain-containing"/>
    <property type="match status" value="1"/>
</dbReference>
<dbReference type="STRING" id="1079.BVIR_2364"/>
<dbReference type="SFLD" id="SFLDG01072">
    <property type="entry name" value="dehydrogenase_like"/>
    <property type="match status" value="1"/>
</dbReference>
<feature type="region of interest" description="Disordered" evidence="7">
    <location>
        <begin position="391"/>
        <end position="416"/>
    </location>
</feature>
<keyword evidence="3" id="KW-0479">Metal-binding</keyword>
<keyword evidence="9" id="KW-0560">Oxidoreductase</keyword>
<dbReference type="InterPro" id="IPR007197">
    <property type="entry name" value="rSAM"/>
</dbReference>
<dbReference type="Pfam" id="PF13186">
    <property type="entry name" value="SPASM"/>
    <property type="match status" value="1"/>
</dbReference>
<dbReference type="Gene3D" id="3.20.20.70">
    <property type="entry name" value="Aldolase class I"/>
    <property type="match status" value="1"/>
</dbReference>
<dbReference type="SUPFAM" id="SSF102114">
    <property type="entry name" value="Radical SAM enzymes"/>
    <property type="match status" value="1"/>
</dbReference>
<dbReference type="InterPro" id="IPR023867">
    <property type="entry name" value="Sulphatase_maturase_rSAM"/>
</dbReference>
<proteinExistence type="inferred from homology"/>
<reference evidence="10" key="1">
    <citation type="journal article" date="2016" name="Genome Announc.">
        <title>Revised genome sequence of the purple photosynthetic bacterium Blastochloris viridis.</title>
        <authorList>
            <person name="Liu L.N."/>
            <person name="Faulkner M."/>
            <person name="Liu X."/>
            <person name="Huang F."/>
            <person name="Darby A.C."/>
            <person name="Hall N."/>
        </authorList>
    </citation>
    <scope>NUCLEOTIDE SEQUENCE [LARGE SCALE GENOMIC DNA]</scope>
    <source>
        <strain evidence="10">ATCC 19567 / DSM 133 / F</strain>
    </source>
</reference>
<comment type="cofactor">
    <cofactor evidence="1">
        <name>[4Fe-4S] cluster</name>
        <dbReference type="ChEBI" id="CHEBI:49883"/>
    </cofactor>
</comment>
<evidence type="ECO:0000256" key="4">
    <source>
        <dbReference type="ARBA" id="ARBA00023004"/>
    </source>
</evidence>
<keyword evidence="10" id="KW-1185">Reference proteome</keyword>
<keyword evidence="4" id="KW-0408">Iron</keyword>
<evidence type="ECO:0000256" key="7">
    <source>
        <dbReference type="SAM" id="MobiDB-lite"/>
    </source>
</evidence>
<evidence type="ECO:0000313" key="9">
    <source>
        <dbReference type="EMBL" id="CUU42795.1"/>
    </source>
</evidence>
<dbReference type="SFLD" id="SFLDS00029">
    <property type="entry name" value="Radical_SAM"/>
    <property type="match status" value="1"/>
</dbReference>
<gene>
    <name evidence="9" type="primary">chuR</name>
    <name evidence="9" type="ORF">BVIRIDIS_18100</name>
</gene>
<dbReference type="GO" id="GO:0046872">
    <property type="term" value="F:metal ion binding"/>
    <property type="evidence" value="ECO:0007669"/>
    <property type="project" value="UniProtKB-KW"/>
</dbReference>
<dbReference type="AlphaFoldDB" id="A0A0P0IGC7"/>
<dbReference type="OrthoDB" id="9782387at2"/>
<keyword evidence="2" id="KW-0949">S-adenosyl-L-methionine</keyword>
<accession>A0A0P0IGC7</accession>
<feature type="domain" description="Radical SAM core" evidence="8">
    <location>
        <begin position="34"/>
        <end position="254"/>
    </location>
</feature>
<dbReference type="GO" id="GO:0051536">
    <property type="term" value="F:iron-sulfur cluster binding"/>
    <property type="evidence" value="ECO:0007669"/>
    <property type="project" value="UniProtKB-KW"/>
</dbReference>